<keyword evidence="13" id="KW-0445">Lipid transport</keyword>
<dbReference type="Pfam" id="PF13193">
    <property type="entry name" value="AMP-binding_C"/>
    <property type="match status" value="1"/>
</dbReference>
<dbReference type="InterPro" id="IPR025110">
    <property type="entry name" value="AMP-bd_C"/>
</dbReference>
<evidence type="ECO:0000256" key="14">
    <source>
        <dbReference type="ARBA" id="ARBA00023136"/>
    </source>
</evidence>
<organism evidence="22 23">
    <name type="scientific">Gomphillus americanus</name>
    <dbReference type="NCBI Taxonomy" id="1940652"/>
    <lineage>
        <taxon>Eukaryota</taxon>
        <taxon>Fungi</taxon>
        <taxon>Dikarya</taxon>
        <taxon>Ascomycota</taxon>
        <taxon>Pezizomycotina</taxon>
        <taxon>Lecanoromycetes</taxon>
        <taxon>OSLEUM clade</taxon>
        <taxon>Ostropomycetidae</taxon>
        <taxon>Ostropales</taxon>
        <taxon>Graphidaceae</taxon>
        <taxon>Gomphilloideae</taxon>
        <taxon>Gomphillus</taxon>
    </lineage>
</organism>
<evidence type="ECO:0000256" key="15">
    <source>
        <dbReference type="ARBA" id="ARBA00023140"/>
    </source>
</evidence>
<keyword evidence="8" id="KW-0551">Lipid droplet</keyword>
<evidence type="ECO:0000256" key="19">
    <source>
        <dbReference type="ARBA" id="ARBA00078285"/>
    </source>
</evidence>
<accession>A0A8H3HZU7</accession>
<comment type="similarity">
    <text evidence="4">Belongs to the ATP-dependent AMP-binding enzyme family.</text>
</comment>
<evidence type="ECO:0000256" key="2">
    <source>
        <dbReference type="ARBA" id="ARBA00004585"/>
    </source>
</evidence>
<evidence type="ECO:0000256" key="7">
    <source>
        <dbReference type="ARBA" id="ARBA00022598"/>
    </source>
</evidence>
<dbReference type="Proteomes" id="UP000664169">
    <property type="component" value="Unassembled WGS sequence"/>
</dbReference>
<evidence type="ECO:0000256" key="3">
    <source>
        <dbReference type="ARBA" id="ARBA00004651"/>
    </source>
</evidence>
<reference evidence="22" key="1">
    <citation type="submission" date="2021-03" db="EMBL/GenBank/DDBJ databases">
        <authorList>
            <person name="Tagirdzhanova G."/>
        </authorList>
    </citation>
    <scope>NUCLEOTIDE SEQUENCE</scope>
</reference>
<evidence type="ECO:0000256" key="11">
    <source>
        <dbReference type="ARBA" id="ARBA00022840"/>
    </source>
</evidence>
<evidence type="ECO:0000259" key="20">
    <source>
        <dbReference type="Pfam" id="PF00501"/>
    </source>
</evidence>
<evidence type="ECO:0000256" key="8">
    <source>
        <dbReference type="ARBA" id="ARBA00022677"/>
    </source>
</evidence>
<comment type="function">
    <text evidence="17">Acyl-CoA synthetase required for both the import of long chain fatty acids (LCFAs) (C14-C18) and the activation very long chain fatty acids (VLCFAs) (C20-C26) by esterification of the fatty acids into metabolically active CoA-thioesters for subsequent degradation or incorporation into phospholipids. The transport and fatty acyl-CoA synthetase activities are genetically separable and are thus independent activities. Esterifies VLCFAs in the peroxisome matrix. The VLCFAs are actively transported into peroxisomes by a PXA1-PXA2 heterodimeric transporter in the peroxisomal membrane.</text>
</comment>
<dbReference type="GO" id="GO:0004467">
    <property type="term" value="F:long-chain fatty acid-CoA ligase activity"/>
    <property type="evidence" value="ECO:0007669"/>
    <property type="project" value="TreeGrafter"/>
</dbReference>
<dbReference type="OrthoDB" id="196650at2759"/>
<evidence type="ECO:0000256" key="10">
    <source>
        <dbReference type="ARBA" id="ARBA00022741"/>
    </source>
</evidence>
<dbReference type="InterPro" id="IPR042099">
    <property type="entry name" value="ANL_N_sf"/>
</dbReference>
<evidence type="ECO:0000256" key="12">
    <source>
        <dbReference type="ARBA" id="ARBA00022989"/>
    </source>
</evidence>
<dbReference type="PANTHER" id="PTHR43107">
    <property type="entry name" value="LONG-CHAIN FATTY ACID TRANSPORT PROTEIN"/>
    <property type="match status" value="1"/>
</dbReference>
<evidence type="ECO:0000256" key="6">
    <source>
        <dbReference type="ARBA" id="ARBA00022475"/>
    </source>
</evidence>
<evidence type="ECO:0000256" key="9">
    <source>
        <dbReference type="ARBA" id="ARBA00022692"/>
    </source>
</evidence>
<evidence type="ECO:0000259" key="21">
    <source>
        <dbReference type="Pfam" id="PF13193"/>
    </source>
</evidence>
<keyword evidence="14" id="KW-0472">Membrane</keyword>
<dbReference type="EMBL" id="CAJPDQ010000005">
    <property type="protein sequence ID" value="CAF9909397.1"/>
    <property type="molecule type" value="Genomic_DNA"/>
</dbReference>
<evidence type="ECO:0000256" key="13">
    <source>
        <dbReference type="ARBA" id="ARBA00023055"/>
    </source>
</evidence>
<keyword evidence="11" id="KW-0067">ATP-binding</keyword>
<dbReference type="GO" id="GO:0044539">
    <property type="term" value="P:long-chain fatty acid import into cell"/>
    <property type="evidence" value="ECO:0007669"/>
    <property type="project" value="TreeGrafter"/>
</dbReference>
<dbReference type="InterPro" id="IPR020845">
    <property type="entry name" value="AMP-binding_CS"/>
</dbReference>
<name>A0A8H3HZU7_9LECA</name>
<dbReference type="SUPFAM" id="SSF56801">
    <property type="entry name" value="Acetyl-CoA synthetase-like"/>
    <property type="match status" value="1"/>
</dbReference>
<evidence type="ECO:0000313" key="22">
    <source>
        <dbReference type="EMBL" id="CAF9909397.1"/>
    </source>
</evidence>
<gene>
    <name evidence="22" type="ORF">GOMPHAMPRED_006741</name>
</gene>
<evidence type="ECO:0000256" key="17">
    <source>
        <dbReference type="ARBA" id="ARBA00060276"/>
    </source>
</evidence>
<comment type="caution">
    <text evidence="22">The sequence shown here is derived from an EMBL/GenBank/DDBJ whole genome shotgun (WGS) entry which is preliminary data.</text>
</comment>
<keyword evidence="15" id="KW-0576">Peroxisome</keyword>
<evidence type="ECO:0000256" key="16">
    <source>
        <dbReference type="ARBA" id="ARBA00051585"/>
    </source>
</evidence>
<evidence type="ECO:0000256" key="5">
    <source>
        <dbReference type="ARBA" id="ARBA00022448"/>
    </source>
</evidence>
<comment type="subcellular location">
    <subcellularLocation>
        <location evidence="3">Cell membrane</location>
        <topology evidence="3">Multi-pass membrane protein</topology>
    </subcellularLocation>
    <subcellularLocation>
        <location evidence="1">Lipid droplet</location>
    </subcellularLocation>
    <subcellularLocation>
        <location evidence="2">Peroxisome membrane</location>
        <topology evidence="2">Multi-pass membrane protein</topology>
    </subcellularLocation>
</comment>
<keyword evidence="7" id="KW-0436">Ligase</keyword>
<evidence type="ECO:0000313" key="23">
    <source>
        <dbReference type="Proteomes" id="UP000664169"/>
    </source>
</evidence>
<dbReference type="GO" id="GO:0005324">
    <property type="term" value="F:long-chain fatty acid transmembrane transporter activity"/>
    <property type="evidence" value="ECO:0007669"/>
    <property type="project" value="TreeGrafter"/>
</dbReference>
<keyword evidence="23" id="KW-1185">Reference proteome</keyword>
<dbReference type="FunFam" id="3.40.50.12780:FF:000019">
    <property type="entry name" value="Long-chain fatty acid transporter"/>
    <property type="match status" value="1"/>
</dbReference>
<dbReference type="InterPro" id="IPR000873">
    <property type="entry name" value="AMP-dep_synth/lig_dom"/>
</dbReference>
<dbReference type="GO" id="GO:0005778">
    <property type="term" value="C:peroxisomal membrane"/>
    <property type="evidence" value="ECO:0007669"/>
    <property type="project" value="UniProtKB-SubCell"/>
</dbReference>
<evidence type="ECO:0000256" key="1">
    <source>
        <dbReference type="ARBA" id="ARBA00004502"/>
    </source>
</evidence>
<evidence type="ECO:0000256" key="4">
    <source>
        <dbReference type="ARBA" id="ARBA00006432"/>
    </source>
</evidence>
<dbReference type="GO" id="GO:0009898">
    <property type="term" value="C:cytoplasmic side of plasma membrane"/>
    <property type="evidence" value="ECO:0007669"/>
    <property type="project" value="TreeGrafter"/>
</dbReference>
<keyword evidence="12" id="KW-1133">Transmembrane helix</keyword>
<dbReference type="Pfam" id="PF00501">
    <property type="entry name" value="AMP-binding"/>
    <property type="match status" value="1"/>
</dbReference>
<dbReference type="Gene3D" id="3.30.300.30">
    <property type="match status" value="1"/>
</dbReference>
<proteinExistence type="inferred from homology"/>
<keyword evidence="6" id="KW-1003">Cell membrane</keyword>
<dbReference type="InterPro" id="IPR045851">
    <property type="entry name" value="AMP-bd_C_sf"/>
</dbReference>
<protein>
    <recommendedName>
        <fullName evidence="18">Very long-chain fatty acid transport protein</fullName>
    </recommendedName>
    <alternativeName>
        <fullName evidence="19">Very-long-chain acyl-CoA synthetase</fullName>
    </alternativeName>
</protein>
<sequence length="634" mass="71020">MDKLAKTGVASAGIAAFLAYLDASFHLSRDFAVISRLNRGKQNWIDAVKNGKGSGFYLFQDAAIKYADEECIWSRDGIYTWRQTYKLVCQYGNYFLSLNVSPGDHVGVYLLNRPEFLFTWLGLLSIGAAPALINSNLASDALLHCVSISRAKILLYDSEQDCQNRIESSESQIISDLGVTMIKLDDDLKVKIAQFSHEPSSRKLHAVLEDRAPLALFYTSGTTGLPKAFSAAMSRQYPSASLKKKTFGQRPGPNGDRTYNCMPLYHGTGGLAAMNDMMSGISIAIGTKFSLRSFWLDCIDSKSTIFIYVGETARYLLSAPPSEHDRKHSIRLMWGNGLRPEVWAAFQKRFGIAEVGEFFASTEGMFTTVNHFKGGLGFGSVGHHGGIQRYMYRKLYVTVKIDPQTGDIWRDSITGFGNRKALEAGGEVLVRMGSETDWPGYWHSKEATNKKLVRDILEKGDLYYRTGDVLRRDADGFWFFMDRLGDTYRWKGENVSTTEVSGVLSEFPLIQESIVYGIALPNYDGRVGCAAVILAPGSHQHIWRELVEFLMAKLPRYAIPVFIRVLDVQVGEMSTDNNKQSKVDLQYEGADPSLHGSKVRAKSREFRWLPPGGDCYVPFEPEEWQRLRTGNVKL</sequence>
<dbReference type="GO" id="GO:0005811">
    <property type="term" value="C:lipid droplet"/>
    <property type="evidence" value="ECO:0007669"/>
    <property type="project" value="UniProtKB-SubCell"/>
</dbReference>
<dbReference type="GO" id="GO:0005524">
    <property type="term" value="F:ATP binding"/>
    <property type="evidence" value="ECO:0007669"/>
    <property type="project" value="UniProtKB-KW"/>
</dbReference>
<dbReference type="AlphaFoldDB" id="A0A8H3HZU7"/>
<dbReference type="PANTHER" id="PTHR43107:SF6">
    <property type="entry name" value="ACYL-COA SYNTHETASE FAMILY PROTEIN (CEFD1), PUTATIVE (AFU_ORTHOLOGUE AFUA_6G03630)-RELATED"/>
    <property type="match status" value="1"/>
</dbReference>
<keyword evidence="9" id="KW-0812">Transmembrane</keyword>
<feature type="domain" description="AMP-dependent synthetase/ligase" evidence="20">
    <location>
        <begin position="59"/>
        <end position="373"/>
    </location>
</feature>
<keyword evidence="10" id="KW-0547">Nucleotide-binding</keyword>
<dbReference type="Gene3D" id="3.40.50.12780">
    <property type="entry name" value="N-terminal domain of ligase-like"/>
    <property type="match status" value="1"/>
</dbReference>
<evidence type="ECO:0000256" key="18">
    <source>
        <dbReference type="ARBA" id="ARBA00068795"/>
    </source>
</evidence>
<dbReference type="PROSITE" id="PS00455">
    <property type="entry name" value="AMP_BINDING"/>
    <property type="match status" value="1"/>
</dbReference>
<comment type="catalytic activity">
    <reaction evidence="16">
        <text>a very long-chain fatty acid + ATP + CoA = a very long-chain fatty acyl-CoA + AMP + diphosphate</text>
        <dbReference type="Rhea" id="RHEA:54536"/>
        <dbReference type="ChEBI" id="CHEBI:30616"/>
        <dbReference type="ChEBI" id="CHEBI:33019"/>
        <dbReference type="ChEBI" id="CHEBI:57287"/>
        <dbReference type="ChEBI" id="CHEBI:58950"/>
        <dbReference type="ChEBI" id="CHEBI:138261"/>
        <dbReference type="ChEBI" id="CHEBI:456215"/>
    </reaction>
</comment>
<feature type="domain" description="AMP-binding enzyme C-terminal" evidence="21">
    <location>
        <begin position="502"/>
        <end position="567"/>
    </location>
</feature>
<keyword evidence="5" id="KW-0813">Transport</keyword>